<keyword evidence="1" id="KW-0812">Transmembrane</keyword>
<dbReference type="Pfam" id="PF09995">
    <property type="entry name" value="MPAB_Lcp_cat"/>
    <property type="match status" value="1"/>
</dbReference>
<feature type="domain" description="ER-bound oxygenase mpaB/mpaB'/Rubber oxygenase catalytic" evidence="2">
    <location>
        <begin position="174"/>
        <end position="287"/>
    </location>
</feature>
<evidence type="ECO:0000256" key="1">
    <source>
        <dbReference type="SAM" id="Phobius"/>
    </source>
</evidence>
<dbReference type="Proteomes" id="UP001498398">
    <property type="component" value="Unassembled WGS sequence"/>
</dbReference>
<dbReference type="PANTHER" id="PTHR36124:SF1">
    <property type="entry name" value="ER-BOUND OXYGENASE MPAB_MPAB'_RUBBER OXYGENASE CATALYTIC DOMAIN-CONTAINING PROTEIN"/>
    <property type="match status" value="1"/>
</dbReference>
<accession>A0ABR1JIH8</accession>
<organism evidence="3 4">
    <name type="scientific">Marasmiellus scandens</name>
    <dbReference type="NCBI Taxonomy" id="2682957"/>
    <lineage>
        <taxon>Eukaryota</taxon>
        <taxon>Fungi</taxon>
        <taxon>Dikarya</taxon>
        <taxon>Basidiomycota</taxon>
        <taxon>Agaricomycotina</taxon>
        <taxon>Agaricomycetes</taxon>
        <taxon>Agaricomycetidae</taxon>
        <taxon>Agaricales</taxon>
        <taxon>Marasmiineae</taxon>
        <taxon>Omphalotaceae</taxon>
        <taxon>Marasmiellus</taxon>
    </lineage>
</organism>
<dbReference type="PANTHER" id="PTHR36124">
    <property type="match status" value="1"/>
</dbReference>
<evidence type="ECO:0000313" key="3">
    <source>
        <dbReference type="EMBL" id="KAK7459669.1"/>
    </source>
</evidence>
<dbReference type="InterPro" id="IPR046366">
    <property type="entry name" value="MPAB"/>
</dbReference>
<name>A0ABR1JIH8_9AGAR</name>
<sequence>MNTTSIPINPLYVFLPLILCYLFSVRLRRWSHYKQTHAKFLPRYTSYGPSSLSITDAQEIIRASMQFDMPSLVYYGTSFALFKTYGIPTISKILIKTKELGSMECVFRRYVDTELFIYTWLTCPLFPNLTTESDPNHRRTHGNSGKSTGAEFADDPRANIAIARVNWLHVKYPILNEDFIYTLALFVFEPERWAKLYGWREFSDLEKDAYFIYWYEIGKRMGIKEIPKSRQELADWVEDYESRVMIPAQSNHEVANCTYPEQPSWLSTLTCYVLRGFSAFHYWFLLPRTEGVAVNDIELEKVFDRAKKAAAGECGPNKVASDTLLRMHPRWYQPQPWYKPRPTSNLGRLLERFQVALGLEVGETSEKWGCRGYRLEEMGPERFERVGHEETLRAAEKLMGCPIGGVWARGSEFEGKHPVQEVKENGE</sequence>
<evidence type="ECO:0000259" key="2">
    <source>
        <dbReference type="Pfam" id="PF09995"/>
    </source>
</evidence>
<proteinExistence type="predicted"/>
<comment type="caution">
    <text evidence="3">The sequence shown here is derived from an EMBL/GenBank/DDBJ whole genome shotgun (WGS) entry which is preliminary data.</text>
</comment>
<protein>
    <recommendedName>
        <fullName evidence="2">ER-bound oxygenase mpaB/mpaB'/Rubber oxygenase catalytic domain-containing protein</fullName>
    </recommendedName>
</protein>
<keyword evidence="1" id="KW-0472">Membrane</keyword>
<keyword evidence="4" id="KW-1185">Reference proteome</keyword>
<feature type="transmembrane region" description="Helical" evidence="1">
    <location>
        <begin position="6"/>
        <end position="25"/>
    </location>
</feature>
<gene>
    <name evidence="3" type="ORF">VKT23_009650</name>
</gene>
<reference evidence="3 4" key="1">
    <citation type="submission" date="2024-01" db="EMBL/GenBank/DDBJ databases">
        <title>A draft genome for the cacao thread blight pathogen Marasmiellus scandens.</title>
        <authorList>
            <person name="Baruah I.K."/>
            <person name="Leung J."/>
            <person name="Bukari Y."/>
            <person name="Amoako-Attah I."/>
            <person name="Meinhardt L.W."/>
            <person name="Bailey B.A."/>
            <person name="Cohen S.P."/>
        </authorList>
    </citation>
    <scope>NUCLEOTIDE SEQUENCE [LARGE SCALE GENOMIC DNA]</scope>
    <source>
        <strain evidence="3 4">GH-19</strain>
    </source>
</reference>
<dbReference type="EMBL" id="JBANRG010000016">
    <property type="protein sequence ID" value="KAK7459669.1"/>
    <property type="molecule type" value="Genomic_DNA"/>
</dbReference>
<evidence type="ECO:0000313" key="4">
    <source>
        <dbReference type="Proteomes" id="UP001498398"/>
    </source>
</evidence>
<dbReference type="InterPro" id="IPR018713">
    <property type="entry name" value="MPAB/Lcp_cat_dom"/>
</dbReference>
<keyword evidence="1" id="KW-1133">Transmembrane helix</keyword>